<feature type="region of interest" description="Disordered" evidence="3">
    <location>
        <begin position="1"/>
        <end position="60"/>
    </location>
</feature>
<evidence type="ECO:0000256" key="2">
    <source>
        <dbReference type="PROSITE-ProRule" id="PRU00176"/>
    </source>
</evidence>
<feature type="compositionally biased region" description="Basic and acidic residues" evidence="3">
    <location>
        <begin position="135"/>
        <end position="146"/>
    </location>
</feature>
<evidence type="ECO:0000259" key="4">
    <source>
        <dbReference type="PROSITE" id="PS50102"/>
    </source>
</evidence>
<feature type="compositionally biased region" description="Basic and acidic residues" evidence="3">
    <location>
        <begin position="1162"/>
        <end position="1171"/>
    </location>
</feature>
<feature type="compositionally biased region" description="Low complexity" evidence="3">
    <location>
        <begin position="920"/>
        <end position="933"/>
    </location>
</feature>
<dbReference type="CDD" id="cd12530">
    <property type="entry name" value="RRM3_EAR1_like"/>
    <property type="match status" value="1"/>
</dbReference>
<comment type="caution">
    <text evidence="5">The sequence shown here is derived from an EMBL/GenBank/DDBJ whole genome shotgun (WGS) entry which is preliminary data.</text>
</comment>
<reference evidence="5 6" key="1">
    <citation type="submission" date="2024-09" db="EMBL/GenBank/DDBJ databases">
        <title>Chromosome-scale assembly of Riccia fluitans.</title>
        <authorList>
            <person name="Paukszto L."/>
            <person name="Sawicki J."/>
            <person name="Karawczyk K."/>
            <person name="Piernik-Szablinska J."/>
            <person name="Szczecinska M."/>
            <person name="Mazdziarz M."/>
        </authorList>
    </citation>
    <scope>NUCLEOTIDE SEQUENCE [LARGE SCALE GENOMIC DNA]</scope>
    <source>
        <strain evidence="5">Rf_01</strain>
        <tissue evidence="5">Aerial parts of the thallus</tissue>
    </source>
</reference>
<feature type="compositionally biased region" description="Low complexity" evidence="3">
    <location>
        <begin position="27"/>
        <end position="40"/>
    </location>
</feature>
<feature type="compositionally biased region" description="Low complexity" evidence="3">
    <location>
        <begin position="1184"/>
        <end position="1203"/>
    </location>
</feature>
<feature type="compositionally biased region" description="Polar residues" evidence="3">
    <location>
        <begin position="48"/>
        <end position="57"/>
    </location>
</feature>
<accession>A0ABD1ZEY5</accession>
<dbReference type="SMART" id="SM00360">
    <property type="entry name" value="RRM"/>
    <property type="match status" value="2"/>
</dbReference>
<keyword evidence="6" id="KW-1185">Reference proteome</keyword>
<feature type="region of interest" description="Disordered" evidence="3">
    <location>
        <begin position="1155"/>
        <end position="1216"/>
    </location>
</feature>
<evidence type="ECO:0000256" key="1">
    <source>
        <dbReference type="ARBA" id="ARBA00022884"/>
    </source>
</evidence>
<feature type="compositionally biased region" description="Low complexity" evidence="3">
    <location>
        <begin position="114"/>
        <end position="124"/>
    </location>
</feature>
<keyword evidence="1 2" id="KW-0694">RNA-binding</keyword>
<gene>
    <name evidence="5" type="ORF">R1flu_018140</name>
</gene>
<evidence type="ECO:0000313" key="6">
    <source>
        <dbReference type="Proteomes" id="UP001605036"/>
    </source>
</evidence>
<feature type="region of interest" description="Disordered" evidence="3">
    <location>
        <begin position="920"/>
        <end position="964"/>
    </location>
</feature>
<sequence length="1216" mass="128573">MGGKKIAASMVDSAPQQMAMSPTHHGSNSSISVSSSSSNSCAIERLTQGGSSTSSSHPAAGVGVNSNASICGYAGVLKKNLPIAAGGVGSGSGGGAGANGKSKAKESSSTTPTEGVVAAEGGEVSVKANGNGSSHDAHVETGDDRATHEALNELKLQSVEQAGNTHLTQEEDAFAASVEVAVTDTGNDRSKGGTDELVELNAAGGGNGVGECAPVTTTAADQWKVEYKPPNAGVITINGSTSNSRSLQQQVHREYEQYRSLPDREFRPPSLILPDAVNIESPDSDYRAPRTLHLPASLVVSPHDGKHVQLLDPNAREFTPSPSPCPSPILPPNVIGLVPSPYPHMEPQPIGYAPGVELGPVMYSSDYNGGPVVPMYANGGPMSYGHLPGSPTPPWENHHMGDMAHHHHHHHHHLSPGAGPPIVGQSSHMMRPYVPAQSMHGYMQSGCTPPIGSPTANMAGFSVPPPLTGREHVSRALLLTGVPVDLPDHQLRHELEQWGMVRALGLDRRQEGLVTVHYYDLRHAKEALRDIQQQHLLQQQRMQEKFQQMHKKRSGGGGGGSHMHNEVTVEKKQTVFKDGHREDVSTSPAATPRGLIGGKAGWAQYTVPVGNTAGPDSHNQGTLVVFNLDADMPPDELRAVFEAHGAVKELRETPSKRQHKFVEFFDVRDAGRALAALDGQEIGGKKVKIEFSRPGGQARRARAQAQQAQVMAQQQQQQQQHQQGAAMLPIGNNRMGGGGLAGSIPGQHMMFGWGVDPGMGPAQSMSPLQAPPPAVQAYLWANFGPTVAAGPSSLTHMNTIVQQQQWNVGPGQLQPVSYPQIQGPASHGSGVSIVHEGAHGRHYGRAGRGGFNGGAVCSPGASNFPSGMPAGFSRGCHGGGPTNRGGCDELTGRRRRGGGGNGGGVGVGCGGNSNSIGSLSKMDISSLPSSSSSNDAKQNSEISSGGSRDSPRSGKTGLTPKSSPREHAQYIFNVELAEQNLDARTTLMIKNIPNKYNQPMLLTLLDQHCKGCNKKITDPSEPQSAYDFVYLPIDFKNRCNLGYAFVNFTSVPATIRLYKAFHAKQWEAFNSRKICQVTYARVQGRAALEEHFRNSRFACDTDEYLPLVFSPPRTGLVCPPPIVAAGHLAGRPLTCSPRGEICRSSRNCELGGDSCSTSSSSSHEHQSHQQREAGSGNSDQDNETGTSSSSSTSCTSIGAAATSYTGRRPNGQLHRP</sequence>
<evidence type="ECO:0000256" key="3">
    <source>
        <dbReference type="SAM" id="MobiDB-lite"/>
    </source>
</evidence>
<dbReference type="PROSITE" id="PS50102">
    <property type="entry name" value="RRM"/>
    <property type="match status" value="1"/>
</dbReference>
<feature type="region of interest" description="Disordered" evidence="3">
    <location>
        <begin position="393"/>
        <end position="420"/>
    </location>
</feature>
<evidence type="ECO:0000313" key="5">
    <source>
        <dbReference type="EMBL" id="KAL2650012.1"/>
    </source>
</evidence>
<dbReference type="InterPro" id="IPR000504">
    <property type="entry name" value="RRM_dom"/>
</dbReference>
<dbReference type="Pfam" id="PF00076">
    <property type="entry name" value="RRM_1"/>
    <property type="match status" value="1"/>
</dbReference>
<feature type="compositionally biased region" description="Gly residues" evidence="3">
    <location>
        <begin position="898"/>
        <end position="908"/>
    </location>
</feature>
<feature type="region of interest" description="Disordered" evidence="3">
    <location>
        <begin position="576"/>
        <end position="595"/>
    </location>
</feature>
<feature type="compositionally biased region" description="Basic residues" evidence="3">
    <location>
        <begin position="405"/>
        <end position="414"/>
    </location>
</feature>
<dbReference type="InterPro" id="IPR007201">
    <property type="entry name" value="Mei2-like_Rrm_C"/>
</dbReference>
<feature type="region of interest" description="Disordered" evidence="3">
    <location>
        <begin position="90"/>
        <end position="146"/>
    </location>
</feature>
<dbReference type="InterPro" id="IPR012677">
    <property type="entry name" value="Nucleotide-bd_a/b_plait_sf"/>
</dbReference>
<feature type="region of interest" description="Disordered" evidence="3">
    <location>
        <begin position="887"/>
        <end position="908"/>
    </location>
</feature>
<proteinExistence type="predicted"/>
<dbReference type="InterPro" id="IPR035979">
    <property type="entry name" value="RBD_domain_sf"/>
</dbReference>
<dbReference type="GO" id="GO:0003723">
    <property type="term" value="F:RNA binding"/>
    <property type="evidence" value="ECO:0007669"/>
    <property type="project" value="UniProtKB-UniRule"/>
</dbReference>
<dbReference type="AlphaFoldDB" id="A0ABD1ZEY5"/>
<dbReference type="Pfam" id="PF04059">
    <property type="entry name" value="RRM_2"/>
    <property type="match status" value="1"/>
</dbReference>
<feature type="domain" description="RRM" evidence="4">
    <location>
        <begin position="621"/>
        <end position="694"/>
    </location>
</feature>
<dbReference type="EMBL" id="JBHFFA010000001">
    <property type="protein sequence ID" value="KAL2650012.1"/>
    <property type="molecule type" value="Genomic_DNA"/>
</dbReference>
<dbReference type="SUPFAM" id="SSF54928">
    <property type="entry name" value="RNA-binding domain, RBD"/>
    <property type="match status" value="3"/>
</dbReference>
<protein>
    <recommendedName>
        <fullName evidence="4">RRM domain-containing protein</fullName>
    </recommendedName>
</protein>
<dbReference type="Gene3D" id="3.30.70.330">
    <property type="match status" value="1"/>
</dbReference>
<dbReference type="InterPro" id="IPR034458">
    <property type="entry name" value="EAR1-like_RRM3"/>
</dbReference>
<feature type="compositionally biased region" description="Polar residues" evidence="3">
    <location>
        <begin position="14"/>
        <end position="26"/>
    </location>
</feature>
<name>A0ABD1ZEY5_9MARC</name>
<dbReference type="PANTHER" id="PTHR23189">
    <property type="entry name" value="RNA RECOGNITION MOTIF-CONTAINING"/>
    <property type="match status" value="1"/>
</dbReference>
<dbReference type="Proteomes" id="UP001605036">
    <property type="component" value="Unassembled WGS sequence"/>
</dbReference>
<organism evidence="5 6">
    <name type="scientific">Riccia fluitans</name>
    <dbReference type="NCBI Taxonomy" id="41844"/>
    <lineage>
        <taxon>Eukaryota</taxon>
        <taxon>Viridiplantae</taxon>
        <taxon>Streptophyta</taxon>
        <taxon>Embryophyta</taxon>
        <taxon>Marchantiophyta</taxon>
        <taxon>Marchantiopsida</taxon>
        <taxon>Marchantiidae</taxon>
        <taxon>Marchantiales</taxon>
        <taxon>Ricciaceae</taxon>
        <taxon>Riccia</taxon>
    </lineage>
</organism>